<dbReference type="AlphaFoldDB" id="A0A069PCZ7"/>
<dbReference type="PANTHER" id="PTHR43685:SF5">
    <property type="entry name" value="GLYCOSYLTRANSFERASE EPSE-RELATED"/>
    <property type="match status" value="1"/>
</dbReference>
<feature type="domain" description="Glycosyltransferase 2-like" evidence="4">
    <location>
        <begin position="11"/>
        <end position="145"/>
    </location>
</feature>
<dbReference type="Pfam" id="PF00535">
    <property type="entry name" value="Glycos_transf_2"/>
    <property type="match status" value="1"/>
</dbReference>
<organism evidence="5 6">
    <name type="scientific">Caballeronia glathei</name>
    <dbReference type="NCBI Taxonomy" id="60547"/>
    <lineage>
        <taxon>Bacteria</taxon>
        <taxon>Pseudomonadati</taxon>
        <taxon>Pseudomonadota</taxon>
        <taxon>Betaproteobacteria</taxon>
        <taxon>Burkholderiales</taxon>
        <taxon>Burkholderiaceae</taxon>
        <taxon>Caballeronia</taxon>
    </lineage>
</organism>
<sequence length="335" mass="36838">MHFFSRRPAVSVVMAAYNHQSFVATAVSTVLDQTFGDLELIVVDDGSSDGTPDVVASIKDSRIKLIRLPVNRAVHPRNLALTHARGRYIAFQNSDDEWQPTKLALQVREMESDSTLSACFTAGELIDEAGQPATGTWADGLFTTRERSPTRWLRHFFDIGNCLLLPSAVVRRTQLAAIGGFRASLVQLGDFDLWIRLAALGRFRLLPDALTRMRIVANANLSAPNPRAMRRSQLEHAIVLERYLEQPLLDMFDNVFGDISKASSAGARKVALAQRALVQGSVGVSFADRAIAGVLDNPLERADAVAEHGNGFIHEFLARRGGWAFVQQDAGDREC</sequence>
<evidence type="ECO:0000256" key="2">
    <source>
        <dbReference type="ARBA" id="ARBA00022676"/>
    </source>
</evidence>
<comment type="similarity">
    <text evidence="1">Belongs to the glycosyltransferase 2 family.</text>
</comment>
<dbReference type="Proteomes" id="UP000027466">
    <property type="component" value="Unassembled WGS sequence"/>
</dbReference>
<dbReference type="GO" id="GO:0016757">
    <property type="term" value="F:glycosyltransferase activity"/>
    <property type="evidence" value="ECO:0007669"/>
    <property type="project" value="UniProtKB-KW"/>
</dbReference>
<evidence type="ECO:0000313" key="5">
    <source>
        <dbReference type="EMBL" id="KDR37664.1"/>
    </source>
</evidence>
<gene>
    <name evidence="5" type="ORF">BG61_09450</name>
</gene>
<comment type="caution">
    <text evidence="5">The sequence shown here is derived from an EMBL/GenBank/DDBJ whole genome shotgun (WGS) entry which is preliminary data.</text>
</comment>
<keyword evidence="2" id="KW-0328">Glycosyltransferase</keyword>
<dbReference type="RefSeq" id="WP_267908632.1">
    <property type="nucleotide sequence ID" value="NZ_CADFFX010000081.1"/>
</dbReference>
<dbReference type="InterPro" id="IPR001173">
    <property type="entry name" value="Glyco_trans_2-like"/>
</dbReference>
<dbReference type="InterPro" id="IPR029044">
    <property type="entry name" value="Nucleotide-diphossugar_trans"/>
</dbReference>
<name>A0A069PCZ7_9BURK</name>
<dbReference type="EMBL" id="JFHC01000167">
    <property type="protein sequence ID" value="KDR37664.1"/>
    <property type="molecule type" value="Genomic_DNA"/>
</dbReference>
<dbReference type="STRING" id="60547.GCA_000751215_04602"/>
<dbReference type="SUPFAM" id="SSF53448">
    <property type="entry name" value="Nucleotide-diphospho-sugar transferases"/>
    <property type="match status" value="1"/>
</dbReference>
<dbReference type="PANTHER" id="PTHR43685">
    <property type="entry name" value="GLYCOSYLTRANSFERASE"/>
    <property type="match status" value="1"/>
</dbReference>
<proteinExistence type="inferred from homology"/>
<evidence type="ECO:0000259" key="4">
    <source>
        <dbReference type="Pfam" id="PF00535"/>
    </source>
</evidence>
<evidence type="ECO:0000313" key="6">
    <source>
        <dbReference type="Proteomes" id="UP000027466"/>
    </source>
</evidence>
<evidence type="ECO:0000256" key="3">
    <source>
        <dbReference type="ARBA" id="ARBA00022679"/>
    </source>
</evidence>
<protein>
    <submittedName>
        <fullName evidence="5">Glycosyl transferase</fullName>
    </submittedName>
</protein>
<dbReference type="Gene3D" id="3.90.550.10">
    <property type="entry name" value="Spore Coat Polysaccharide Biosynthesis Protein SpsA, Chain A"/>
    <property type="match status" value="1"/>
</dbReference>
<reference evidence="5 6" key="1">
    <citation type="submission" date="2014-03" db="EMBL/GenBank/DDBJ databases">
        <title>Draft Genome Sequences of Four Burkholderia Strains.</title>
        <authorList>
            <person name="Liu X.Y."/>
            <person name="Li C.X."/>
            <person name="Xu J.H."/>
        </authorList>
    </citation>
    <scope>NUCLEOTIDE SEQUENCE [LARGE SCALE GENOMIC DNA]</scope>
    <source>
        <strain evidence="5 6">DSM 50014</strain>
    </source>
</reference>
<keyword evidence="6" id="KW-1185">Reference proteome</keyword>
<evidence type="ECO:0000256" key="1">
    <source>
        <dbReference type="ARBA" id="ARBA00006739"/>
    </source>
</evidence>
<dbReference type="InterPro" id="IPR050834">
    <property type="entry name" value="Glycosyltransf_2"/>
</dbReference>
<keyword evidence="3 5" id="KW-0808">Transferase</keyword>
<accession>A0A069PCZ7</accession>